<gene>
    <name evidence="2" type="ORF">GB928_023520</name>
</gene>
<dbReference type="Proteomes" id="UP001177080">
    <property type="component" value="Unassembled WGS sequence"/>
</dbReference>
<organism evidence="2 3">
    <name type="scientific">Shinella curvata</name>
    <dbReference type="NCBI Taxonomy" id="1817964"/>
    <lineage>
        <taxon>Bacteria</taxon>
        <taxon>Pseudomonadati</taxon>
        <taxon>Pseudomonadota</taxon>
        <taxon>Alphaproteobacteria</taxon>
        <taxon>Hyphomicrobiales</taxon>
        <taxon>Rhizobiaceae</taxon>
        <taxon>Shinella</taxon>
    </lineage>
</organism>
<comment type="caution">
    <text evidence="2">The sequence shown here is derived from an EMBL/GenBank/DDBJ whole genome shotgun (WGS) entry which is preliminary data.</text>
</comment>
<name>A0ABT8XKD9_9HYPH</name>
<evidence type="ECO:0000313" key="2">
    <source>
        <dbReference type="EMBL" id="MDO6124172.1"/>
    </source>
</evidence>
<dbReference type="Gene3D" id="3.30.450.20">
    <property type="entry name" value="PAS domain"/>
    <property type="match status" value="1"/>
</dbReference>
<dbReference type="InterPro" id="IPR000014">
    <property type="entry name" value="PAS"/>
</dbReference>
<reference evidence="2" key="1">
    <citation type="submission" date="2022-04" db="EMBL/GenBank/DDBJ databases">
        <title>Shinella lacus sp. nov., a novel member of the genus Shinella from water.</title>
        <authorList>
            <person name="Deng Y."/>
        </authorList>
    </citation>
    <scope>NUCLEOTIDE SEQUENCE</scope>
    <source>
        <strain evidence="2">JCM 31239</strain>
    </source>
</reference>
<proteinExistence type="predicted"/>
<dbReference type="CDD" id="cd00130">
    <property type="entry name" value="PAS"/>
    <property type="match status" value="1"/>
</dbReference>
<keyword evidence="3" id="KW-1185">Reference proteome</keyword>
<evidence type="ECO:0000313" key="3">
    <source>
        <dbReference type="Proteomes" id="UP001177080"/>
    </source>
</evidence>
<dbReference type="NCBIfam" id="TIGR00229">
    <property type="entry name" value="sensory_box"/>
    <property type="match status" value="1"/>
</dbReference>
<dbReference type="InterPro" id="IPR013767">
    <property type="entry name" value="PAS_fold"/>
</dbReference>
<dbReference type="InterPro" id="IPR035965">
    <property type="entry name" value="PAS-like_dom_sf"/>
</dbReference>
<dbReference type="Pfam" id="PF00989">
    <property type="entry name" value="PAS"/>
    <property type="match status" value="1"/>
</dbReference>
<accession>A0ABT8XKD9</accession>
<feature type="domain" description="PAS" evidence="1">
    <location>
        <begin position="1"/>
        <end position="24"/>
    </location>
</feature>
<dbReference type="SUPFAM" id="SSF55785">
    <property type="entry name" value="PYP-like sensor domain (PAS domain)"/>
    <property type="match status" value="1"/>
</dbReference>
<dbReference type="EMBL" id="WHSC02000011">
    <property type="protein sequence ID" value="MDO6124172.1"/>
    <property type="molecule type" value="Genomic_DNA"/>
</dbReference>
<protein>
    <submittedName>
        <fullName evidence="2">PAS domain-containing protein</fullName>
    </submittedName>
</protein>
<evidence type="ECO:0000259" key="1">
    <source>
        <dbReference type="PROSITE" id="PS50112"/>
    </source>
</evidence>
<sequence>MISWNRAAQRMFGYSESEAVGKPI</sequence>
<dbReference type="PROSITE" id="PS50112">
    <property type="entry name" value="PAS"/>
    <property type="match status" value="1"/>
</dbReference>